<proteinExistence type="predicted"/>
<dbReference type="HOGENOM" id="CLU_083053_1_1_1"/>
<evidence type="ECO:0000313" key="3">
    <source>
        <dbReference type="Proteomes" id="UP000030746"/>
    </source>
</evidence>
<gene>
    <name evidence="2" type="ORF">LOTGIDRAFT_156565</name>
</gene>
<evidence type="ECO:0000259" key="1">
    <source>
        <dbReference type="Pfam" id="PF10276"/>
    </source>
</evidence>
<dbReference type="OrthoDB" id="307899at2759"/>
<dbReference type="AlphaFoldDB" id="V4B113"/>
<organism evidence="2 3">
    <name type="scientific">Lottia gigantea</name>
    <name type="common">Giant owl limpet</name>
    <dbReference type="NCBI Taxonomy" id="225164"/>
    <lineage>
        <taxon>Eukaryota</taxon>
        <taxon>Metazoa</taxon>
        <taxon>Spiralia</taxon>
        <taxon>Lophotrochozoa</taxon>
        <taxon>Mollusca</taxon>
        <taxon>Gastropoda</taxon>
        <taxon>Patellogastropoda</taxon>
        <taxon>Lottioidea</taxon>
        <taxon>Lottiidae</taxon>
        <taxon>Lottia</taxon>
    </lineage>
</organism>
<dbReference type="Proteomes" id="UP000030746">
    <property type="component" value="Unassembled WGS sequence"/>
</dbReference>
<accession>V4B113</accession>
<evidence type="ECO:0000313" key="2">
    <source>
        <dbReference type="EMBL" id="ESP03963.1"/>
    </source>
</evidence>
<dbReference type="Gene3D" id="2.60.260.40">
    <property type="entry name" value="q5lls5 like domains"/>
    <property type="match status" value="1"/>
</dbReference>
<dbReference type="GO" id="GO:0006120">
    <property type="term" value="P:mitochondrial electron transport, NADH to ubiquinone"/>
    <property type="evidence" value="ECO:0007669"/>
    <property type="project" value="TreeGrafter"/>
</dbReference>
<dbReference type="CTD" id="20237033"/>
<dbReference type="Pfam" id="PF10276">
    <property type="entry name" value="zf-CHCC"/>
    <property type="match status" value="1"/>
</dbReference>
<dbReference type="RefSeq" id="XP_009045445.1">
    <property type="nucleotide sequence ID" value="XM_009047197.1"/>
</dbReference>
<dbReference type="EMBL" id="KB199905">
    <property type="protein sequence ID" value="ESP03963.1"/>
    <property type="molecule type" value="Genomic_DNA"/>
</dbReference>
<dbReference type="GeneID" id="20237033"/>
<dbReference type="KEGG" id="lgi:LOTGIDRAFT_156565"/>
<dbReference type="InterPro" id="IPR019401">
    <property type="entry name" value="Znf_CHCC"/>
</dbReference>
<sequence length="149" mass="16839">MAALTRVCSRVCKQNVIVRALSTSSKVCSAEENVGKQTHTGQVFDKDDYRRVRFVGKDKLVNPQWAINLIAEDPIVVCDTNHVWSDSGGPLGHPKVYLNLDPPEVQVCGYSGRKFILKKYYDKTKHGDSISYDEYLKQVRAKYSSQNKV</sequence>
<dbReference type="STRING" id="225164.V4B113"/>
<dbReference type="PANTHER" id="PTHR13156:SF0">
    <property type="entry name" value="NADH DEHYDROGENASE [UBIQUINONE] IRON-SULFUR PROTEIN 6, MITOCHONDRIAL"/>
    <property type="match status" value="1"/>
</dbReference>
<keyword evidence="3" id="KW-1185">Reference proteome</keyword>
<protein>
    <recommendedName>
        <fullName evidence="1">Zinc finger CHCC-type domain-containing protein</fullName>
    </recommendedName>
</protein>
<name>V4B113_LOTGI</name>
<reference evidence="2 3" key="1">
    <citation type="journal article" date="2013" name="Nature">
        <title>Insights into bilaterian evolution from three spiralian genomes.</title>
        <authorList>
            <person name="Simakov O."/>
            <person name="Marletaz F."/>
            <person name="Cho S.J."/>
            <person name="Edsinger-Gonzales E."/>
            <person name="Havlak P."/>
            <person name="Hellsten U."/>
            <person name="Kuo D.H."/>
            <person name="Larsson T."/>
            <person name="Lv J."/>
            <person name="Arendt D."/>
            <person name="Savage R."/>
            <person name="Osoegawa K."/>
            <person name="de Jong P."/>
            <person name="Grimwood J."/>
            <person name="Chapman J.A."/>
            <person name="Shapiro H."/>
            <person name="Aerts A."/>
            <person name="Otillar R.P."/>
            <person name="Terry A.Y."/>
            <person name="Boore J.L."/>
            <person name="Grigoriev I.V."/>
            <person name="Lindberg D.R."/>
            <person name="Seaver E.C."/>
            <person name="Weisblat D.A."/>
            <person name="Putnam N.H."/>
            <person name="Rokhsar D.S."/>
        </authorList>
    </citation>
    <scope>NUCLEOTIDE SEQUENCE [LARGE SCALE GENOMIC DNA]</scope>
</reference>
<dbReference type="PANTHER" id="PTHR13156">
    <property type="entry name" value="NADH-UBIQUINONE OXIDOREDUCTASE 13 KD-A SUBUNIT"/>
    <property type="match status" value="1"/>
</dbReference>
<dbReference type="GO" id="GO:0005739">
    <property type="term" value="C:mitochondrion"/>
    <property type="evidence" value="ECO:0007669"/>
    <property type="project" value="GOC"/>
</dbReference>
<feature type="domain" description="Zinc finger CHCC-type" evidence="1">
    <location>
        <begin position="75"/>
        <end position="115"/>
    </location>
</feature>
<dbReference type="OMA" id="GSHTCGY"/>